<comment type="caution">
    <text evidence="2">The sequence shown here is derived from an EMBL/GenBank/DDBJ whole genome shotgun (WGS) entry which is preliminary data.</text>
</comment>
<dbReference type="OrthoDB" id="6262013at2759"/>
<reference evidence="2" key="1">
    <citation type="journal article" date="2023" name="Science">
        <title>Genome structures resolve the early diversification of teleost fishes.</title>
        <authorList>
            <person name="Parey E."/>
            <person name="Louis A."/>
            <person name="Montfort J."/>
            <person name="Bouchez O."/>
            <person name="Roques C."/>
            <person name="Iampietro C."/>
            <person name="Lluch J."/>
            <person name="Castinel A."/>
            <person name="Donnadieu C."/>
            <person name="Desvignes T."/>
            <person name="Floi Bucao C."/>
            <person name="Jouanno E."/>
            <person name="Wen M."/>
            <person name="Mejri S."/>
            <person name="Dirks R."/>
            <person name="Jansen H."/>
            <person name="Henkel C."/>
            <person name="Chen W.J."/>
            <person name="Zahm M."/>
            <person name="Cabau C."/>
            <person name="Klopp C."/>
            <person name="Thompson A.W."/>
            <person name="Robinson-Rechavi M."/>
            <person name="Braasch I."/>
            <person name="Lecointre G."/>
            <person name="Bobe J."/>
            <person name="Postlethwait J.H."/>
            <person name="Berthelot C."/>
            <person name="Roest Crollius H."/>
            <person name="Guiguen Y."/>
        </authorList>
    </citation>
    <scope>NUCLEOTIDE SEQUENCE</scope>
    <source>
        <strain evidence="2">WJC10195</strain>
    </source>
</reference>
<feature type="region of interest" description="Disordered" evidence="1">
    <location>
        <begin position="71"/>
        <end position="106"/>
    </location>
</feature>
<evidence type="ECO:0000313" key="2">
    <source>
        <dbReference type="EMBL" id="KAJ8364615.1"/>
    </source>
</evidence>
<accession>A0A9Q1FR16</accession>
<evidence type="ECO:0000256" key="1">
    <source>
        <dbReference type="SAM" id="MobiDB-lite"/>
    </source>
</evidence>
<dbReference type="AlphaFoldDB" id="A0A9Q1FR16"/>
<name>A0A9Q1FR16_SYNKA</name>
<evidence type="ECO:0000313" key="3">
    <source>
        <dbReference type="Proteomes" id="UP001152622"/>
    </source>
</evidence>
<dbReference type="EMBL" id="JAINUF010000004">
    <property type="protein sequence ID" value="KAJ8364615.1"/>
    <property type="molecule type" value="Genomic_DNA"/>
</dbReference>
<sequence length="106" mass="10933">MVQGTPCRIPLSWSGSTCGPPTGYRSPSLDVNHTPVPNQLGNACLTRGDPVQVPAHSEVLRWVQVSGGGLVEGQSGLVEGVDNGGTGRPRHGAADPQPRGTDRGRG</sequence>
<proteinExistence type="predicted"/>
<protein>
    <submittedName>
        <fullName evidence="2">Uncharacterized protein</fullName>
    </submittedName>
</protein>
<dbReference type="Proteomes" id="UP001152622">
    <property type="component" value="Chromosome 4"/>
</dbReference>
<organism evidence="2 3">
    <name type="scientific">Synaphobranchus kaupii</name>
    <name type="common">Kaup's arrowtooth eel</name>
    <dbReference type="NCBI Taxonomy" id="118154"/>
    <lineage>
        <taxon>Eukaryota</taxon>
        <taxon>Metazoa</taxon>
        <taxon>Chordata</taxon>
        <taxon>Craniata</taxon>
        <taxon>Vertebrata</taxon>
        <taxon>Euteleostomi</taxon>
        <taxon>Actinopterygii</taxon>
        <taxon>Neopterygii</taxon>
        <taxon>Teleostei</taxon>
        <taxon>Anguilliformes</taxon>
        <taxon>Synaphobranchidae</taxon>
        <taxon>Synaphobranchus</taxon>
    </lineage>
</organism>
<feature type="region of interest" description="Disordered" evidence="1">
    <location>
        <begin position="1"/>
        <end position="35"/>
    </location>
</feature>
<gene>
    <name evidence="2" type="ORF">SKAU_G00134460</name>
</gene>
<keyword evidence="3" id="KW-1185">Reference proteome</keyword>